<evidence type="ECO:0000256" key="4">
    <source>
        <dbReference type="ARBA" id="ARBA00022729"/>
    </source>
</evidence>
<evidence type="ECO:0000259" key="10">
    <source>
        <dbReference type="PROSITE" id="PS51701"/>
    </source>
</evidence>
<dbReference type="Proteomes" id="UP000195012">
    <property type="component" value="Unassembled WGS sequence"/>
</dbReference>
<evidence type="ECO:0000256" key="6">
    <source>
        <dbReference type="ARBA" id="ARBA00023136"/>
    </source>
</evidence>
<evidence type="ECO:0000256" key="3">
    <source>
        <dbReference type="ARBA" id="ARBA00022475"/>
    </source>
</evidence>
<feature type="domain" description="6-Cys" evidence="10">
    <location>
        <begin position="1059"/>
        <end position="1240"/>
    </location>
</feature>
<feature type="region of interest" description="Disordered" evidence="9">
    <location>
        <begin position="1952"/>
        <end position="1981"/>
    </location>
</feature>
<dbReference type="OrthoDB" id="381130at2759"/>
<evidence type="ECO:0000313" key="11">
    <source>
        <dbReference type="EMBL" id="OTN66601.1"/>
    </source>
</evidence>
<proteinExistence type="predicted"/>
<dbReference type="EMBL" id="NETL01000022">
    <property type="protein sequence ID" value="OTN66601.1"/>
    <property type="molecule type" value="Genomic_DNA"/>
</dbReference>
<dbReference type="InterPro" id="IPR051444">
    <property type="entry name" value="Parasite_Repro/Invasion_Surf"/>
</dbReference>
<dbReference type="SMART" id="SM00970">
    <property type="entry name" value="s48_45"/>
    <property type="match status" value="6"/>
</dbReference>
<dbReference type="VEuPathDB" id="PlasmoDB:PKA1H_040017100"/>
<evidence type="ECO:0000256" key="8">
    <source>
        <dbReference type="ARBA" id="ARBA00023180"/>
    </source>
</evidence>
<dbReference type="InterPro" id="IPR038160">
    <property type="entry name" value="6_CYS_dom_sf"/>
</dbReference>
<keyword evidence="3" id="KW-1003">Cell membrane</keyword>
<keyword evidence="5" id="KW-0677">Repeat</keyword>
<feature type="region of interest" description="Disordered" evidence="9">
    <location>
        <begin position="1856"/>
        <end position="1881"/>
    </location>
</feature>
<sequence>MARAVSGLLLYGAVVVAFLATYGGIKQLLGWRSGAVGSNEYSYVTDIWKGRGGSKGLCLFLQIGCRKKGKVNQDDDDDNEDDDEEEEGEGAKSKGNHAELLQKLKMNKVRKLSDDETNKDLLPYVTKEDEKHTVVNLFDYFVKGKKRNNGKNEIFVNHIMTLHRIVVICFKPTLNFSHIITQPSDALHKIITVEHGERLASMDYPLLFYSDEASWGMKNVMSTGILEFFAPPFTREITDILITCANTEINETYTFEDLIRVRIRIPRSSERIVGLSTDPEDKEFFEQIVDENVDEYEFESFKNRVLGFKLADAELDPENCFKVVYSEEKELALEIEYQFSRCLILDRPQFKLRYFYINDEYFEEEIQFSCSFTYKGKKKKVTFGEAEVSPNTDTYFIEPDKKEFQYFNGVPFKVCHFEYDEGKKKSTQVCERTINEFSLFMYNCESETKKQIQLPEPVETVRYLNVTHPLKDFSDITFLSKDVHIENLRWRFPDYKYFMTSYINHGPHPLIIECVIPNKTKDKFQKANILLYVKTNLKDKKVSFCDFRSSKLYDYLNTYIKGDECEINVTSNSSFGFRCPEGTVKKPKYCFTEMYYLGYLYPLGDLFAQNIVIYSYKDPTLSLAAFTSSLSRSYSFECFCVKEDDQSKIEKRVIVNYINEDQLYDYNDIPKVPYESVVSHPMKTHLCDFMQNNSVLKPTRKKPINYICEVFPKPMEYIALVCPTNLIDERNEKILSDLLFKYGNPGIIDQIRAFGKKRNNYYKSFHLPKDAPSYVINRYMQTVKRIDEMIPGVLIKDTVRIKIARIRKTDAGVQDPSLPPDEDEEINQMYASHLGLPNSIHHGLFIFQLPPYIKRNAIIEFACINDKTKKMGNTGNNGVMSVHLRKEGKAVDGCHFYKNKEENSILKKKIKVGSKEDCVVQSNGEIEYIGIICPIESGLYLTPSGCFQEAYNSSDELVQISTYDKEFKNFTNDRGISYLKIPQSFVGYLNIFCYCNVEAPPSAEAGLAAPLKKENKINIELNTSNRGITNVQKIDHLYESDFLIGSEFINRRPTPIMRKKHICDFTREDSSLAPQDELPAIKSCFVDLEENLSLVEVICPRNFNPSGADRLNNVLRMRSVGSVASTVGLTTRSGFHGALPLQDEPLSEEELSKYKQIKYVPKEYEDVIHLNSEKKLQDILPGTIILDRSKKFGEKGIFTFITPLIVKDDIIIKLLCDNSETTLGNKKGKKGIVVVKIPKRITKKKFYGCDFSGNSNKTFYYSEVHSLTKDNKECHVKLKENIIVSLNCPNGKINPDNCFHSVYIRSTMDQENIENVENIFNDVKVINTNYLLKNSSAFLIISKMSNIKDLNFYCTCEDYNSKNVGTIYLNLPQNPSSTSKEKYDSEKKLVMDIPPYYSKDTYVCDFTEKHYNIMNRSNIDMEKLLEKYLQDILLYQHDGFTHFSLNLKLRKEIMKKQYIEYVKKQIQHYRDNPPEVEKYLDHTLVYKCNIDLSAFDKFAIKCPPRMGTPSSDNVISSPKGLQVIAPRLMYTSSLGNDPISMVKGLNNLLFGTIIVNKTNENNISFFDKGELELIISPYSDSSKNLSFSCENMGEDGVNRVVGYASIFVKKNSNKILGCDFIDPSDVNNHQVHSPAFKTEQTTGMTTTYRNNSFEFEIELVEGKNIYCNIEAIENDVVGFSCPHNFLTSPENCFESVQIEGVDKELETHKLDSLLKGVHILKNKIYDVNYTPSYIILPKRIPKSMKIFCTCNSVKLIKTGVIQINIIGDDLNNWFKKEITHNIFAFEQTSYFYDFSSGPLNISSENVLDIGALVTEKKAKGSRQILNGGVGMSGYAQKRLREAKVGPGITVMELLEAESEEAEEEEEEEEDGDADDVEEENVLNPMRTKQVHEITVAVSEFSSVKVVCPLRNAQHFRQSKISPENFFEYVYVNEWDANKDKRSEAEKEKIVMEMVQGKPKDSVNSGEEVDGPKKKENEKDKDKNEIKVDYDIMGNKIIVALKTERPKATIEDSENALHPNDERKEEEGKRKKDILTIKNINDVIEFVNHEREVSENTYAGTIHFSPLLLKEATFFISCDNSLTLNESRRGKTGIVKIVVKPNYVNIFGCDFVGDYSTHFYFSKKWEEVPKNYVCEVQVEDDSIVGLACPSHTKLHPSDCFDSVIKDNVIHKKDSIIEAVNMFIYKEKNKPILSFIQVKHIFSSHFSCKCYDSTKGDYKEVTIKINYEPYVMGTPRKSLGGAVIQYSDVDLKLPSVQR</sequence>
<feature type="domain" description="6-Cys" evidence="10">
    <location>
        <begin position="2104"/>
        <end position="2228"/>
    </location>
</feature>
<dbReference type="PANTHER" id="PTHR38796">
    <property type="match status" value="1"/>
</dbReference>
<keyword evidence="8" id="KW-0325">Glycoprotein</keyword>
<dbReference type="PANTHER" id="PTHR38796:SF1">
    <property type="entry name" value="ANCHORED PROTEIN, PUTATIVE (AFU_ORTHOLOGUE AFUA_4G09600)-RELATED"/>
    <property type="match status" value="1"/>
</dbReference>
<accession>A0A1Y3DP46</accession>
<feature type="domain" description="6-Cys" evidence="10">
    <location>
        <begin position="1614"/>
        <end position="1768"/>
    </location>
</feature>
<dbReference type="Gene3D" id="2.60.40.2860">
    <property type="match status" value="6"/>
</dbReference>
<dbReference type="VEuPathDB" id="PlasmoDB:PKNOH_S08496900"/>
<feature type="compositionally biased region" description="Basic and acidic residues" evidence="9">
    <location>
        <begin position="1969"/>
        <end position="1981"/>
    </location>
</feature>
<evidence type="ECO:0000256" key="5">
    <source>
        <dbReference type="ARBA" id="ARBA00022737"/>
    </source>
</evidence>
<feature type="compositionally biased region" description="Acidic residues" evidence="9">
    <location>
        <begin position="1856"/>
        <end position="1880"/>
    </location>
</feature>
<name>A0A1Y3DP46_PLAKN</name>
<keyword evidence="4" id="KW-0732">Signal</keyword>
<protein>
    <submittedName>
        <fullName evidence="11">6-cysteine protein</fullName>
    </submittedName>
</protein>
<comment type="caution">
    <text evidence="11">The sequence shown here is derived from an EMBL/GenBank/DDBJ whole genome shotgun (WGS) entry which is preliminary data.</text>
</comment>
<keyword evidence="7" id="KW-1015">Disulfide bond</keyword>
<dbReference type="InterPro" id="IPR010884">
    <property type="entry name" value="6_CYS_dom"/>
</dbReference>
<keyword evidence="6" id="KW-0472">Membrane</keyword>
<organism evidence="11 12">
    <name type="scientific">Plasmodium knowlesi</name>
    <dbReference type="NCBI Taxonomy" id="5850"/>
    <lineage>
        <taxon>Eukaryota</taxon>
        <taxon>Sar</taxon>
        <taxon>Alveolata</taxon>
        <taxon>Apicomplexa</taxon>
        <taxon>Aconoidasida</taxon>
        <taxon>Haemosporida</taxon>
        <taxon>Plasmodiidae</taxon>
        <taxon>Plasmodium</taxon>
        <taxon>Plasmodium (Plasmodium)</taxon>
    </lineage>
</organism>
<feature type="domain" description="6-Cys" evidence="10">
    <location>
        <begin position="1400"/>
        <end position="1611"/>
    </location>
</feature>
<dbReference type="GO" id="GO:0009986">
    <property type="term" value="C:cell surface"/>
    <property type="evidence" value="ECO:0007669"/>
    <property type="project" value="UniProtKB-SubCell"/>
</dbReference>
<dbReference type="PROSITE" id="PS51701">
    <property type="entry name" value="6_CYS"/>
    <property type="match status" value="8"/>
</dbReference>
<feature type="domain" description="6-Cys" evidence="10">
    <location>
        <begin position="1245"/>
        <end position="1374"/>
    </location>
</feature>
<feature type="region of interest" description="Disordered" evidence="9">
    <location>
        <begin position="69"/>
        <end position="96"/>
    </location>
</feature>
<dbReference type="eggNOG" id="ENOG502QXAM">
    <property type="taxonomic scope" value="Eukaryota"/>
</dbReference>
<feature type="region of interest" description="Disordered" evidence="9">
    <location>
        <begin position="2007"/>
        <end position="2029"/>
    </location>
</feature>
<evidence type="ECO:0000256" key="2">
    <source>
        <dbReference type="ARBA" id="ARBA00004241"/>
    </source>
</evidence>
<feature type="domain" description="6-Cys" evidence="10">
    <location>
        <begin position="541"/>
        <end position="663"/>
    </location>
</feature>
<evidence type="ECO:0000256" key="1">
    <source>
        <dbReference type="ARBA" id="ARBA00004236"/>
    </source>
</evidence>
<evidence type="ECO:0000313" key="12">
    <source>
        <dbReference type="Proteomes" id="UP000195012"/>
    </source>
</evidence>
<reference evidence="11 12" key="1">
    <citation type="submission" date="2017-05" db="EMBL/GenBank/DDBJ databases">
        <title>PacBio assembly of a Plasmodium knowlesi genome sequence with Hi-C correction and manual annotation of the SICAvar gene family.</title>
        <authorList>
            <person name="Lapp S.A."/>
            <person name="Geraldo J.A."/>
            <person name="Chien J.-T."/>
            <person name="Ay F."/>
            <person name="Pakala S.B."/>
            <person name="Batugedara G."/>
            <person name="Humphrey J.C."/>
            <person name="Debarry J.D."/>
            <person name="Le Roch K.G."/>
            <person name="Galinski M.R."/>
            <person name="Kissinger J.C."/>
        </authorList>
    </citation>
    <scope>NUCLEOTIDE SEQUENCE [LARGE SCALE GENOMIC DNA]</scope>
    <source>
        <strain evidence="12">Malayan Strain Pk1 (A+)</strain>
    </source>
</reference>
<feature type="compositionally biased region" description="Acidic residues" evidence="9">
    <location>
        <begin position="74"/>
        <end position="88"/>
    </location>
</feature>
<comment type="subcellular location">
    <subcellularLocation>
        <location evidence="1">Cell membrane</location>
    </subcellularLocation>
    <subcellularLocation>
        <location evidence="2">Cell surface</location>
    </subcellularLocation>
</comment>
<dbReference type="GO" id="GO:0005886">
    <property type="term" value="C:plasma membrane"/>
    <property type="evidence" value="ECO:0007669"/>
    <property type="project" value="UniProtKB-SubCell"/>
</dbReference>
<dbReference type="Pfam" id="PF07422">
    <property type="entry name" value="s48_45"/>
    <property type="match status" value="6"/>
</dbReference>
<evidence type="ECO:0000256" key="7">
    <source>
        <dbReference type="ARBA" id="ARBA00023157"/>
    </source>
</evidence>
<feature type="domain" description="6-Cys" evidence="10">
    <location>
        <begin position="683"/>
        <end position="887"/>
    </location>
</feature>
<feature type="domain" description="6-Cys" evidence="10">
    <location>
        <begin position="890"/>
        <end position="1018"/>
    </location>
</feature>
<dbReference type="VEuPathDB" id="PlasmoDB:PKNH_0412200"/>
<dbReference type="OMA" id="FYCTCED"/>
<evidence type="ECO:0000256" key="9">
    <source>
        <dbReference type="SAM" id="MobiDB-lite"/>
    </source>
</evidence>
<gene>
    <name evidence="11" type="primary">P230p</name>
    <name evidence="11" type="ORF">PKNOH_S08496900</name>
</gene>
<feature type="compositionally biased region" description="Basic and acidic residues" evidence="9">
    <location>
        <begin position="2018"/>
        <end position="2029"/>
    </location>
</feature>